<keyword evidence="2" id="KW-1185">Reference proteome</keyword>
<accession>A0A1W2GIE3</accession>
<proteinExistence type="predicted"/>
<dbReference type="STRING" id="692418.SAMN04488029_2890"/>
<organism evidence="1 2">
    <name type="scientific">Reichenbachiella faecimaris</name>
    <dbReference type="NCBI Taxonomy" id="692418"/>
    <lineage>
        <taxon>Bacteria</taxon>
        <taxon>Pseudomonadati</taxon>
        <taxon>Bacteroidota</taxon>
        <taxon>Cytophagia</taxon>
        <taxon>Cytophagales</taxon>
        <taxon>Reichenbachiellaceae</taxon>
        <taxon>Reichenbachiella</taxon>
    </lineage>
</organism>
<dbReference type="AlphaFoldDB" id="A0A1W2GIE3"/>
<protein>
    <submittedName>
        <fullName evidence="1">Uncharacterized protein</fullName>
    </submittedName>
</protein>
<evidence type="ECO:0000313" key="1">
    <source>
        <dbReference type="EMBL" id="SMD36420.1"/>
    </source>
</evidence>
<evidence type="ECO:0000313" key="2">
    <source>
        <dbReference type="Proteomes" id="UP000192472"/>
    </source>
</evidence>
<dbReference type="EMBL" id="FWYF01000003">
    <property type="protein sequence ID" value="SMD36420.1"/>
    <property type="molecule type" value="Genomic_DNA"/>
</dbReference>
<reference evidence="1 2" key="1">
    <citation type="submission" date="2017-04" db="EMBL/GenBank/DDBJ databases">
        <authorList>
            <person name="Afonso C.L."/>
            <person name="Miller P.J."/>
            <person name="Scott M.A."/>
            <person name="Spackman E."/>
            <person name="Goraichik I."/>
            <person name="Dimitrov K.M."/>
            <person name="Suarez D.L."/>
            <person name="Swayne D.E."/>
        </authorList>
    </citation>
    <scope>NUCLEOTIDE SEQUENCE [LARGE SCALE GENOMIC DNA]</scope>
    <source>
        <strain evidence="1 2">DSM 26133</strain>
    </source>
</reference>
<sequence>MSDSLASCTTLITKHFQLPDEELAPHQSSEQALEDALASIINNLINQDMTRLMNAFYKIDLDEVKFKKILTTAAPDQIGITLAREVIKREMQKVKTREQYRNF</sequence>
<dbReference type="Proteomes" id="UP000192472">
    <property type="component" value="Unassembled WGS sequence"/>
</dbReference>
<dbReference type="OrthoDB" id="982794at2"/>
<name>A0A1W2GIE3_REIFA</name>
<gene>
    <name evidence="1" type="ORF">SAMN04488029_2890</name>
</gene>
<dbReference type="RefSeq" id="WP_084373541.1">
    <property type="nucleotide sequence ID" value="NZ_FWYF01000003.1"/>
</dbReference>